<dbReference type="AlphaFoldDB" id="W8VXC2"/>
<proteinExistence type="predicted"/>
<sequence length="183" mass="19429">MKNRFKFLPALLIVASLISCGDDDTPVQINEDELITTVEYEMINTADASNVVTFRQVDNDADGPNPPIINITGTIQANATYTGSVRFLNELDSPVDNITLEVQEEADEHEVFYGVNTAGVSIVKTDTDGNGNPLGLNTSITTGAVGSGNLTITLIHEPIKPNNGLTSAGGEADVVASFDFDVQ</sequence>
<dbReference type="Proteomes" id="UP000031760">
    <property type="component" value="Chromosome"/>
</dbReference>
<dbReference type="HOGENOM" id="CLU_099796_0_0_10"/>
<feature type="signal peptide" evidence="1">
    <location>
        <begin position="1"/>
        <end position="21"/>
    </location>
</feature>
<feature type="chain" id="PRO_5004914588" description="Type 1 periplasmic binding fold superfamily protein" evidence="1">
    <location>
        <begin position="22"/>
        <end position="183"/>
    </location>
</feature>
<gene>
    <name evidence="2" type="ORF">NMS_1663</name>
</gene>
<dbReference type="OrthoDB" id="713689at2"/>
<keyword evidence="3" id="KW-1185">Reference proteome</keyword>
<dbReference type="RefSeq" id="WP_041496232.1">
    <property type="nucleotide sequence ID" value="NZ_AP014548.1"/>
</dbReference>
<evidence type="ECO:0000256" key="1">
    <source>
        <dbReference type="SAM" id="SignalP"/>
    </source>
</evidence>
<dbReference type="EMBL" id="AP014548">
    <property type="protein sequence ID" value="BAO55672.1"/>
    <property type="molecule type" value="Genomic_DNA"/>
</dbReference>
<evidence type="ECO:0000313" key="2">
    <source>
        <dbReference type="EMBL" id="BAO55672.1"/>
    </source>
</evidence>
<dbReference type="STRING" id="1454201.NMS_1663"/>
<name>W8VXC2_9FLAO</name>
<keyword evidence="1" id="KW-0732">Signal</keyword>
<organism evidence="2 3">
    <name type="scientific">Nonlabens marinus S1-08</name>
    <dbReference type="NCBI Taxonomy" id="1454201"/>
    <lineage>
        <taxon>Bacteria</taxon>
        <taxon>Pseudomonadati</taxon>
        <taxon>Bacteroidota</taxon>
        <taxon>Flavobacteriia</taxon>
        <taxon>Flavobacteriales</taxon>
        <taxon>Flavobacteriaceae</taxon>
        <taxon>Nonlabens</taxon>
    </lineage>
</organism>
<dbReference type="KEGG" id="nmf:NMS_1663"/>
<evidence type="ECO:0008006" key="4">
    <source>
        <dbReference type="Google" id="ProtNLM"/>
    </source>
</evidence>
<evidence type="ECO:0000313" key="3">
    <source>
        <dbReference type="Proteomes" id="UP000031760"/>
    </source>
</evidence>
<accession>W8VXC2</accession>
<protein>
    <recommendedName>
        <fullName evidence="4">Type 1 periplasmic binding fold superfamily protein</fullName>
    </recommendedName>
</protein>
<reference evidence="2 3" key="1">
    <citation type="journal article" date="2014" name="Proc. Natl. Acad. Sci. U.S.A.">
        <title>Functional characterization of flavobacteria rhodopsins reveals a unique class of light-driven chloride pump in bacteria.</title>
        <authorList>
            <person name="Yoshizawa S."/>
            <person name="Kumagai Y."/>
            <person name="Kim H."/>
            <person name="Ogura Y."/>
            <person name="Hayashi T."/>
            <person name="Iwasaki W."/>
            <person name="DeLong E.F."/>
            <person name="Kogure K."/>
        </authorList>
    </citation>
    <scope>NUCLEOTIDE SEQUENCE [LARGE SCALE GENOMIC DNA]</scope>
    <source>
        <strain evidence="2 3">S1-08</strain>
    </source>
</reference>
<dbReference type="PROSITE" id="PS51257">
    <property type="entry name" value="PROKAR_LIPOPROTEIN"/>
    <property type="match status" value="1"/>
</dbReference>